<organism evidence="3 4">
    <name type="scientific">Segatella salivae</name>
    <dbReference type="NCBI Taxonomy" id="228604"/>
    <lineage>
        <taxon>Bacteria</taxon>
        <taxon>Pseudomonadati</taxon>
        <taxon>Bacteroidota</taxon>
        <taxon>Bacteroidia</taxon>
        <taxon>Bacteroidales</taxon>
        <taxon>Prevotellaceae</taxon>
        <taxon>Segatella</taxon>
    </lineage>
</organism>
<evidence type="ECO:0000313" key="3">
    <source>
        <dbReference type="EMBL" id="MBW4865265.1"/>
    </source>
</evidence>
<reference evidence="3" key="1">
    <citation type="submission" date="2021-07" db="EMBL/GenBank/DDBJ databases">
        <title>Genomic diversity and antimicrobial resistance of Prevotella spp. isolated from chronic lung disease airways.</title>
        <authorList>
            <person name="Webb K.A."/>
            <person name="Olagoke O.S."/>
            <person name="Baird T."/>
            <person name="Neill J."/>
            <person name="Pham A."/>
            <person name="Wells T.J."/>
            <person name="Ramsay K.A."/>
            <person name="Bell S.C."/>
            <person name="Sarovich D.S."/>
            <person name="Price E.P."/>
        </authorList>
    </citation>
    <scope>NUCLEOTIDE SEQUENCE</scope>
    <source>
        <strain evidence="3">SCHI0047.S.3</strain>
    </source>
</reference>
<feature type="compositionally biased region" description="Basic and acidic residues" evidence="1">
    <location>
        <begin position="224"/>
        <end position="241"/>
    </location>
</feature>
<dbReference type="Proteomes" id="UP001196873">
    <property type="component" value="Unassembled WGS sequence"/>
</dbReference>
<gene>
    <name evidence="3" type="ORF">KZY68_04375</name>
</gene>
<dbReference type="RefSeq" id="WP_219425452.1">
    <property type="nucleotide sequence ID" value="NZ_JAHXQY010000005.1"/>
</dbReference>
<dbReference type="EMBL" id="JAHXRF010000005">
    <property type="protein sequence ID" value="MBW4865265.1"/>
    <property type="molecule type" value="Genomic_DNA"/>
</dbReference>
<protein>
    <submittedName>
        <fullName evidence="3">Uncharacterized protein</fullName>
    </submittedName>
</protein>
<dbReference type="AlphaFoldDB" id="A0AAW4NP79"/>
<keyword evidence="2" id="KW-0732">Signal</keyword>
<evidence type="ECO:0000256" key="2">
    <source>
        <dbReference type="SAM" id="SignalP"/>
    </source>
</evidence>
<feature type="compositionally biased region" description="Low complexity" evidence="1">
    <location>
        <begin position="210"/>
        <end position="223"/>
    </location>
</feature>
<proteinExistence type="predicted"/>
<evidence type="ECO:0000256" key="1">
    <source>
        <dbReference type="SAM" id="MobiDB-lite"/>
    </source>
</evidence>
<accession>A0AAW4NP79</accession>
<name>A0AAW4NP79_9BACT</name>
<evidence type="ECO:0000313" key="4">
    <source>
        <dbReference type="Proteomes" id="UP001196873"/>
    </source>
</evidence>
<feature type="region of interest" description="Disordered" evidence="1">
    <location>
        <begin position="192"/>
        <end position="252"/>
    </location>
</feature>
<feature type="signal peptide" evidence="2">
    <location>
        <begin position="1"/>
        <end position="19"/>
    </location>
</feature>
<comment type="caution">
    <text evidence="3">The sequence shown here is derived from an EMBL/GenBank/DDBJ whole genome shotgun (WGS) entry which is preliminary data.</text>
</comment>
<feature type="chain" id="PRO_5044014403" evidence="2">
    <location>
        <begin position="20"/>
        <end position="252"/>
    </location>
</feature>
<sequence length="252" mass="28186">MKKILSVLVLLLGFTTLQAQEKYMEHDADGKLRVSGFIDKKTKKQVGHWVTYGQNGLKTSEADYVNGEKDGRAYEYDSFGHVNLVETYRNGILDGLFLQYHDSESKNAQPKLYVRSFYRDGQKEGSEIVYEVNGAILHKRRYKAGLMMTDTSYVGNKVYYTSLRKVSDPDSPDGYRYKEVVESAPYGVAPSAPTHYGNVAPRRTPRTNKPVKAAPKRSAAPKKVTPEKAEPTPKPTKKDKLQVGADGSIKLG</sequence>